<comment type="caution">
    <text evidence="1">The sequence shown here is derived from an EMBL/GenBank/DDBJ whole genome shotgun (WGS) entry which is preliminary data.</text>
</comment>
<keyword evidence="2" id="KW-1185">Reference proteome</keyword>
<name>A0A329MQ39_9BACL</name>
<dbReference type="EMBL" id="QMFB01000003">
    <property type="protein sequence ID" value="RAV21874.1"/>
    <property type="molecule type" value="Genomic_DNA"/>
</dbReference>
<sequence length="111" mass="12030">MNRYVGIVWSFAEKSDGSPAARKKTTADPEMRCSAGWHIERKGVSVVRGAAKIATHETVCRRRLPALYDCTAKRSPCVPTANQAVRTQGDLAAAIGGMQLCSSLLRKGARR</sequence>
<evidence type="ECO:0000313" key="1">
    <source>
        <dbReference type="EMBL" id="RAV21874.1"/>
    </source>
</evidence>
<gene>
    <name evidence="1" type="ORF">DQG23_07420</name>
</gene>
<dbReference type="Proteomes" id="UP000250369">
    <property type="component" value="Unassembled WGS sequence"/>
</dbReference>
<organism evidence="1 2">
    <name type="scientific">Paenibacillus contaminans</name>
    <dbReference type="NCBI Taxonomy" id="450362"/>
    <lineage>
        <taxon>Bacteria</taxon>
        <taxon>Bacillati</taxon>
        <taxon>Bacillota</taxon>
        <taxon>Bacilli</taxon>
        <taxon>Bacillales</taxon>
        <taxon>Paenibacillaceae</taxon>
        <taxon>Paenibacillus</taxon>
    </lineage>
</organism>
<accession>A0A329MQ39</accession>
<proteinExistence type="predicted"/>
<dbReference type="AlphaFoldDB" id="A0A329MQ39"/>
<reference evidence="1 2" key="1">
    <citation type="journal article" date="2009" name="Int. J. Syst. Evol. Microbiol.">
        <title>Paenibacillus contaminans sp. nov., isolated from a contaminated laboratory plate.</title>
        <authorList>
            <person name="Chou J.H."/>
            <person name="Lee J.H."/>
            <person name="Lin M.C."/>
            <person name="Chang P.S."/>
            <person name="Arun A.B."/>
            <person name="Young C.C."/>
            <person name="Chen W.M."/>
        </authorList>
    </citation>
    <scope>NUCLEOTIDE SEQUENCE [LARGE SCALE GENOMIC DNA]</scope>
    <source>
        <strain evidence="1 2">CKOBP-6</strain>
    </source>
</reference>
<evidence type="ECO:0000313" key="2">
    <source>
        <dbReference type="Proteomes" id="UP000250369"/>
    </source>
</evidence>
<protein>
    <submittedName>
        <fullName evidence="1">Uncharacterized protein</fullName>
    </submittedName>
</protein>